<dbReference type="Ensembl" id="ENSFTIT00000002089.1">
    <property type="protein sequence ID" value="ENSFTIP00000001981.1"/>
    <property type="gene ID" value="ENSFTIG00000001413.1"/>
</dbReference>
<evidence type="ECO:0000313" key="1">
    <source>
        <dbReference type="Ensembl" id="ENSFTIP00000001981.1"/>
    </source>
</evidence>
<dbReference type="AlphaFoldDB" id="A0A8C4TQA5"/>
<dbReference type="Proteomes" id="UP000694562">
    <property type="component" value="Unplaced"/>
</dbReference>
<proteinExistence type="predicted"/>
<reference evidence="1" key="1">
    <citation type="submission" date="2025-08" db="UniProtKB">
        <authorList>
            <consortium name="Ensembl"/>
        </authorList>
    </citation>
    <scope>IDENTIFICATION</scope>
</reference>
<keyword evidence="2" id="KW-1185">Reference proteome</keyword>
<organism evidence="1 2">
    <name type="scientific">Falco tinnunculus</name>
    <name type="common">Common kestrel</name>
    <dbReference type="NCBI Taxonomy" id="100819"/>
    <lineage>
        <taxon>Eukaryota</taxon>
        <taxon>Metazoa</taxon>
        <taxon>Chordata</taxon>
        <taxon>Craniata</taxon>
        <taxon>Vertebrata</taxon>
        <taxon>Euteleostomi</taxon>
        <taxon>Archelosauria</taxon>
        <taxon>Archosauria</taxon>
        <taxon>Dinosauria</taxon>
        <taxon>Saurischia</taxon>
        <taxon>Theropoda</taxon>
        <taxon>Coelurosauria</taxon>
        <taxon>Aves</taxon>
        <taxon>Neognathae</taxon>
        <taxon>Neoaves</taxon>
        <taxon>Telluraves</taxon>
        <taxon>Australaves</taxon>
        <taxon>Falconiformes</taxon>
        <taxon>Falconidae</taxon>
        <taxon>Falco</taxon>
    </lineage>
</organism>
<sequence length="97" mass="10176">LPHCVMAENLHLGVPPATTALRRARGNFLLLWLFSPSLNPFLSASSTSFLSPPIIQICSSSLLSGAGTACSFPAIPSPGRTCLLGPSQQDSVPLFLL</sequence>
<accession>A0A8C4TQA5</accession>
<protein>
    <submittedName>
        <fullName evidence="1">Uncharacterized protein</fullName>
    </submittedName>
</protein>
<name>A0A8C4TQA5_FALTI</name>
<reference evidence="1" key="2">
    <citation type="submission" date="2025-09" db="UniProtKB">
        <authorList>
            <consortium name="Ensembl"/>
        </authorList>
    </citation>
    <scope>IDENTIFICATION</scope>
</reference>
<evidence type="ECO:0000313" key="2">
    <source>
        <dbReference type="Proteomes" id="UP000694562"/>
    </source>
</evidence>